<evidence type="ECO:0000313" key="1">
    <source>
        <dbReference type="EMBL" id="CAB4958210.1"/>
    </source>
</evidence>
<protein>
    <submittedName>
        <fullName evidence="1">Unannotated protein</fullName>
    </submittedName>
</protein>
<sequence length="49" mass="5270">MAQGLRLDVGGEGDECGGTNAYEVEVPAFGGRPDMTFWYASEHYAVPDC</sequence>
<name>A0A6J7KQN1_9ZZZZ</name>
<gene>
    <name evidence="1" type="ORF">UFOPK3564_03896</name>
</gene>
<reference evidence="1" key="1">
    <citation type="submission" date="2020-05" db="EMBL/GenBank/DDBJ databases">
        <authorList>
            <person name="Chiriac C."/>
            <person name="Salcher M."/>
            <person name="Ghai R."/>
            <person name="Kavagutti S V."/>
        </authorList>
    </citation>
    <scope>NUCLEOTIDE SEQUENCE</scope>
</reference>
<dbReference type="EMBL" id="CAFBMK010000437">
    <property type="protein sequence ID" value="CAB4958210.1"/>
    <property type="molecule type" value="Genomic_DNA"/>
</dbReference>
<dbReference type="AlphaFoldDB" id="A0A6J7KQN1"/>
<organism evidence="1">
    <name type="scientific">freshwater metagenome</name>
    <dbReference type="NCBI Taxonomy" id="449393"/>
    <lineage>
        <taxon>unclassified sequences</taxon>
        <taxon>metagenomes</taxon>
        <taxon>ecological metagenomes</taxon>
    </lineage>
</organism>
<proteinExistence type="predicted"/>
<accession>A0A6J7KQN1</accession>